<evidence type="ECO:0000313" key="7">
    <source>
        <dbReference type="Proteomes" id="UP000887568"/>
    </source>
</evidence>
<evidence type="ECO:0008006" key="8">
    <source>
        <dbReference type="Google" id="ProtNLM"/>
    </source>
</evidence>
<evidence type="ECO:0000256" key="3">
    <source>
        <dbReference type="ARBA" id="ARBA00022989"/>
    </source>
</evidence>
<dbReference type="EnsemblMetazoa" id="XM_038215742.1">
    <property type="protein sequence ID" value="XP_038071670.1"/>
    <property type="gene ID" value="LOC119740407"/>
</dbReference>
<evidence type="ECO:0000256" key="1">
    <source>
        <dbReference type="ARBA" id="ARBA00004370"/>
    </source>
</evidence>
<dbReference type="PANTHER" id="PTHR31004:SF1">
    <property type="entry name" value="TRANSMEMBRANE PROTEIN 79"/>
    <property type="match status" value="1"/>
</dbReference>
<dbReference type="RefSeq" id="XP_038071670.1">
    <property type="nucleotide sequence ID" value="XM_038215742.1"/>
</dbReference>
<evidence type="ECO:0000313" key="6">
    <source>
        <dbReference type="EnsemblMetazoa" id="XP_038071670.1"/>
    </source>
</evidence>
<dbReference type="GO" id="GO:0032588">
    <property type="term" value="C:trans-Golgi network membrane"/>
    <property type="evidence" value="ECO:0007669"/>
    <property type="project" value="TreeGrafter"/>
</dbReference>
<reference evidence="6" key="1">
    <citation type="submission" date="2022-11" db="UniProtKB">
        <authorList>
            <consortium name="EnsemblMetazoa"/>
        </authorList>
    </citation>
    <scope>IDENTIFICATION</scope>
</reference>
<dbReference type="Pfam" id="PF01124">
    <property type="entry name" value="MAPEG"/>
    <property type="match status" value="1"/>
</dbReference>
<dbReference type="GeneID" id="119740407"/>
<sequence>MTTKTKADLQFEVKKRISIAVTLGLSLTYIAWVYAPFAVPSDPNLTDRLVFTLRWLALSIVPIFIGIRLVGSIRYENMDTAGVDTTAPYSEGLVRLSQRALQNTLEQTAMHVPLMLILGTYLDSNHLKLVPILICLFVLARIMYYIGYLFTGDHLGRAFGFALTFFPNVITLVFCLYCLATGGANYGLSSSVA</sequence>
<dbReference type="InterPro" id="IPR001129">
    <property type="entry name" value="Membr-assoc_MAPEG"/>
</dbReference>
<dbReference type="Gene3D" id="1.20.120.550">
    <property type="entry name" value="Membrane associated eicosanoid/glutathione metabolism-like domain"/>
    <property type="match status" value="1"/>
</dbReference>
<keyword evidence="4 5" id="KW-0472">Membrane</keyword>
<dbReference type="GO" id="GO:0045055">
    <property type="term" value="P:regulated exocytosis"/>
    <property type="evidence" value="ECO:0007669"/>
    <property type="project" value="TreeGrafter"/>
</dbReference>
<dbReference type="OrthoDB" id="8887147at2759"/>
<dbReference type="PANTHER" id="PTHR31004">
    <property type="entry name" value="TRANSMEMBRANE PROTEIN 79"/>
    <property type="match status" value="1"/>
</dbReference>
<keyword evidence="3 5" id="KW-1133">Transmembrane helix</keyword>
<evidence type="ECO:0000256" key="5">
    <source>
        <dbReference type="SAM" id="Phobius"/>
    </source>
</evidence>
<feature type="transmembrane region" description="Helical" evidence="5">
    <location>
        <begin position="158"/>
        <end position="180"/>
    </location>
</feature>
<keyword evidence="2 5" id="KW-0812">Transmembrane</keyword>
<dbReference type="AlphaFoldDB" id="A0A914B779"/>
<dbReference type="GO" id="GO:0005765">
    <property type="term" value="C:lysosomal membrane"/>
    <property type="evidence" value="ECO:0007669"/>
    <property type="project" value="TreeGrafter"/>
</dbReference>
<proteinExistence type="predicted"/>
<feature type="transmembrane region" description="Helical" evidence="5">
    <location>
        <begin position="51"/>
        <end position="70"/>
    </location>
</feature>
<dbReference type="InterPro" id="IPR023352">
    <property type="entry name" value="MAPEG-like_dom_sf"/>
</dbReference>
<feature type="transmembrane region" description="Helical" evidence="5">
    <location>
        <begin position="20"/>
        <end position="39"/>
    </location>
</feature>
<name>A0A914B779_PATMI</name>
<protein>
    <recommendedName>
        <fullName evidence="8">MAPEG family protein</fullName>
    </recommendedName>
</protein>
<evidence type="ECO:0000256" key="2">
    <source>
        <dbReference type="ARBA" id="ARBA00022692"/>
    </source>
</evidence>
<organism evidence="6 7">
    <name type="scientific">Patiria miniata</name>
    <name type="common">Bat star</name>
    <name type="synonym">Asterina miniata</name>
    <dbReference type="NCBI Taxonomy" id="46514"/>
    <lineage>
        <taxon>Eukaryota</taxon>
        <taxon>Metazoa</taxon>
        <taxon>Echinodermata</taxon>
        <taxon>Eleutherozoa</taxon>
        <taxon>Asterozoa</taxon>
        <taxon>Asteroidea</taxon>
        <taxon>Valvatacea</taxon>
        <taxon>Valvatida</taxon>
        <taxon>Asterinidae</taxon>
        <taxon>Patiria</taxon>
    </lineage>
</organism>
<dbReference type="Proteomes" id="UP000887568">
    <property type="component" value="Unplaced"/>
</dbReference>
<dbReference type="OMA" id="REKNDCA"/>
<dbReference type="SUPFAM" id="SSF161084">
    <property type="entry name" value="MAPEG domain-like"/>
    <property type="match status" value="1"/>
</dbReference>
<comment type="subcellular location">
    <subcellularLocation>
        <location evidence="1">Membrane</location>
    </subcellularLocation>
</comment>
<feature type="transmembrane region" description="Helical" evidence="5">
    <location>
        <begin position="129"/>
        <end position="146"/>
    </location>
</feature>
<evidence type="ECO:0000256" key="4">
    <source>
        <dbReference type="ARBA" id="ARBA00023136"/>
    </source>
</evidence>
<keyword evidence="7" id="KW-1185">Reference proteome</keyword>
<accession>A0A914B779</accession>